<dbReference type="Proteomes" id="UP000279833">
    <property type="component" value="Unassembled WGS sequence"/>
</dbReference>
<dbReference type="AlphaFoldDB" id="A0A183JXJ0"/>
<name>A0A183JXJ0_9TREM</name>
<sequence length="33" mass="3591">MIMNRVSVVKNLGESTSSMISSELLIISVLLLL</sequence>
<evidence type="ECO:0000313" key="1">
    <source>
        <dbReference type="EMBL" id="VDP26255.1"/>
    </source>
</evidence>
<reference evidence="1 2" key="2">
    <citation type="submission" date="2018-11" db="EMBL/GenBank/DDBJ databases">
        <authorList>
            <consortium name="Pathogen Informatics"/>
        </authorList>
    </citation>
    <scope>NUCLEOTIDE SEQUENCE [LARGE SCALE GENOMIC DNA]</scope>
    <source>
        <strain evidence="1">Dakar</strain>
        <strain evidence="2">Dakar, Senegal</strain>
    </source>
</reference>
<keyword evidence="2" id="KW-1185">Reference proteome</keyword>
<gene>
    <name evidence="1" type="ORF">SCUD_LOCUS7437</name>
</gene>
<evidence type="ECO:0000313" key="2">
    <source>
        <dbReference type="Proteomes" id="UP000279833"/>
    </source>
</evidence>
<dbReference type="EMBL" id="UZAK01032346">
    <property type="protein sequence ID" value="VDP26255.1"/>
    <property type="molecule type" value="Genomic_DNA"/>
</dbReference>
<proteinExistence type="predicted"/>
<dbReference type="WBParaSite" id="SCUD_0000743701-mRNA-1">
    <property type="protein sequence ID" value="SCUD_0000743701-mRNA-1"/>
    <property type="gene ID" value="SCUD_0000743701"/>
</dbReference>
<reference evidence="3" key="1">
    <citation type="submission" date="2016-06" db="UniProtKB">
        <authorList>
            <consortium name="WormBaseParasite"/>
        </authorList>
    </citation>
    <scope>IDENTIFICATION</scope>
</reference>
<evidence type="ECO:0000313" key="3">
    <source>
        <dbReference type="WBParaSite" id="SCUD_0000743701-mRNA-1"/>
    </source>
</evidence>
<accession>A0A183JXJ0</accession>
<protein>
    <submittedName>
        <fullName evidence="1 3">Uncharacterized protein</fullName>
    </submittedName>
</protein>
<organism evidence="3">
    <name type="scientific">Schistosoma curassoni</name>
    <dbReference type="NCBI Taxonomy" id="6186"/>
    <lineage>
        <taxon>Eukaryota</taxon>
        <taxon>Metazoa</taxon>
        <taxon>Spiralia</taxon>
        <taxon>Lophotrochozoa</taxon>
        <taxon>Platyhelminthes</taxon>
        <taxon>Trematoda</taxon>
        <taxon>Digenea</taxon>
        <taxon>Strigeidida</taxon>
        <taxon>Schistosomatoidea</taxon>
        <taxon>Schistosomatidae</taxon>
        <taxon>Schistosoma</taxon>
    </lineage>
</organism>